<keyword evidence="2" id="KW-0808">Transferase</keyword>
<comment type="caution">
    <text evidence="2">The sequence shown here is derived from an EMBL/GenBank/DDBJ whole genome shotgun (WGS) entry which is preliminary data.</text>
</comment>
<feature type="domain" description="Glycosyl transferase family 1" evidence="1">
    <location>
        <begin position="217"/>
        <end position="373"/>
    </location>
</feature>
<sequence>MCVLNFSGRFGGAEKRYATLFNRLMTDGQDYYLVMNTRLYRLLVNSAVLLPHHRIILFNDGGDGVPGKIRNKSVSTGGVKASPGRQFIRFAGSCKYFLKTFLLWLRFSFFFARKVKVLNIKKIYAVWQGGTWTWMWCRLFGIDLVYSVNASGKLMLDTNILKFFDSQYWVLQHASQLDFLSPSLVPAYREAMGYKLRGEVLVTPCSFIDYSNYYPVEPKKPWVVFLGRLEPLKNPDLFLKAVALLADEPSFRKVTFFVMGTGSEQVSLQQFVADRAMKNVVFSGLHPHPWEILQQSSVFVSLQRNENYPSQSLMEAMACENGVVVTDVGDTRKLVTEKEGLLVNTDPAGIAEAIRSLMENPELRKTLGRAAREKVTNVHTLERFVFWFNELMRF</sequence>
<gene>
    <name evidence="2" type="ORF">DFO77_10572</name>
</gene>
<dbReference type="Pfam" id="PF00534">
    <property type="entry name" value="Glycos_transf_1"/>
    <property type="match status" value="1"/>
</dbReference>
<dbReference type="Proteomes" id="UP000252733">
    <property type="component" value="Unassembled WGS sequence"/>
</dbReference>
<dbReference type="SUPFAM" id="SSF53756">
    <property type="entry name" value="UDP-Glycosyltransferase/glycogen phosphorylase"/>
    <property type="match status" value="1"/>
</dbReference>
<accession>A0A368VD41</accession>
<dbReference type="AlphaFoldDB" id="A0A368VD41"/>
<dbReference type="GO" id="GO:0016757">
    <property type="term" value="F:glycosyltransferase activity"/>
    <property type="evidence" value="ECO:0007669"/>
    <property type="project" value="InterPro"/>
</dbReference>
<protein>
    <submittedName>
        <fullName evidence="2">Glycosyltransferase involved in cell wall biosynthesis</fullName>
    </submittedName>
</protein>
<evidence type="ECO:0000259" key="1">
    <source>
        <dbReference type="Pfam" id="PF00534"/>
    </source>
</evidence>
<evidence type="ECO:0000313" key="3">
    <source>
        <dbReference type="Proteomes" id="UP000252733"/>
    </source>
</evidence>
<dbReference type="EMBL" id="QPIZ01000005">
    <property type="protein sequence ID" value="RCW37564.1"/>
    <property type="molecule type" value="Genomic_DNA"/>
</dbReference>
<keyword evidence="3" id="KW-1185">Reference proteome</keyword>
<evidence type="ECO:0000313" key="2">
    <source>
        <dbReference type="EMBL" id="RCW37564.1"/>
    </source>
</evidence>
<organism evidence="2 3">
    <name type="scientific">Marinilabilia salmonicolor</name>
    <dbReference type="NCBI Taxonomy" id="989"/>
    <lineage>
        <taxon>Bacteria</taxon>
        <taxon>Pseudomonadati</taxon>
        <taxon>Bacteroidota</taxon>
        <taxon>Bacteroidia</taxon>
        <taxon>Marinilabiliales</taxon>
        <taxon>Marinilabiliaceae</taxon>
        <taxon>Marinilabilia</taxon>
    </lineage>
</organism>
<dbReference type="Gene3D" id="3.40.50.2000">
    <property type="entry name" value="Glycogen Phosphorylase B"/>
    <property type="match status" value="2"/>
</dbReference>
<reference evidence="2 3" key="1">
    <citation type="submission" date="2018-07" db="EMBL/GenBank/DDBJ databases">
        <title>Freshwater and sediment microbial communities from various areas in North America, analyzing microbe dynamics in response to fracking.</title>
        <authorList>
            <person name="Lamendella R."/>
        </authorList>
    </citation>
    <scope>NUCLEOTIDE SEQUENCE [LARGE SCALE GENOMIC DNA]</scope>
    <source>
        <strain evidence="2 3">160A</strain>
    </source>
</reference>
<proteinExistence type="predicted"/>
<dbReference type="PANTHER" id="PTHR12526">
    <property type="entry name" value="GLYCOSYLTRANSFERASE"/>
    <property type="match status" value="1"/>
</dbReference>
<name>A0A368VD41_9BACT</name>
<dbReference type="InterPro" id="IPR001296">
    <property type="entry name" value="Glyco_trans_1"/>
</dbReference>
<dbReference type="CDD" id="cd03801">
    <property type="entry name" value="GT4_PimA-like"/>
    <property type="match status" value="1"/>
</dbReference>